<keyword evidence="3" id="KW-0597">Phosphoprotein</keyword>
<evidence type="ECO:0000256" key="7">
    <source>
        <dbReference type="ARBA" id="ARBA00022840"/>
    </source>
</evidence>
<evidence type="ECO:0000256" key="8">
    <source>
        <dbReference type="ARBA" id="ARBA00023012"/>
    </source>
</evidence>
<keyword evidence="5" id="KW-0547">Nucleotide-binding</keyword>
<feature type="transmembrane region" description="Helical" evidence="9">
    <location>
        <begin position="114"/>
        <end position="134"/>
    </location>
</feature>
<dbReference type="InterPro" id="IPR055558">
    <property type="entry name" value="DUF7134"/>
</dbReference>
<dbReference type="EMBL" id="BSTX01000003">
    <property type="protein sequence ID" value="GLZ79446.1"/>
    <property type="molecule type" value="Genomic_DNA"/>
</dbReference>
<dbReference type="Pfam" id="PF23539">
    <property type="entry name" value="DUF7134"/>
    <property type="match status" value="1"/>
</dbReference>
<dbReference type="PANTHER" id="PTHR24421:SF10">
    <property type="entry name" value="NITRATE_NITRITE SENSOR PROTEIN NARQ"/>
    <property type="match status" value="1"/>
</dbReference>
<keyword evidence="14" id="KW-1185">Reference proteome</keyword>
<accession>A0A9W6WBD1</accession>
<dbReference type="GO" id="GO:0000155">
    <property type="term" value="F:phosphorelay sensor kinase activity"/>
    <property type="evidence" value="ECO:0007669"/>
    <property type="project" value="InterPro"/>
</dbReference>
<proteinExistence type="predicted"/>
<keyword evidence="4" id="KW-0808">Transferase</keyword>
<evidence type="ECO:0000256" key="4">
    <source>
        <dbReference type="ARBA" id="ARBA00022679"/>
    </source>
</evidence>
<dbReference type="InterPro" id="IPR036890">
    <property type="entry name" value="HATPase_C_sf"/>
</dbReference>
<feature type="transmembrane region" description="Helical" evidence="9">
    <location>
        <begin position="17"/>
        <end position="36"/>
    </location>
</feature>
<dbReference type="Gene3D" id="1.20.5.1930">
    <property type="match status" value="1"/>
</dbReference>
<evidence type="ECO:0000256" key="1">
    <source>
        <dbReference type="ARBA" id="ARBA00000085"/>
    </source>
</evidence>
<dbReference type="Pfam" id="PF02518">
    <property type="entry name" value="HATPase_c"/>
    <property type="match status" value="1"/>
</dbReference>
<evidence type="ECO:0000313" key="13">
    <source>
        <dbReference type="EMBL" id="GLZ79446.1"/>
    </source>
</evidence>
<name>A0A9W6WBD1_9ACTN</name>
<evidence type="ECO:0000256" key="3">
    <source>
        <dbReference type="ARBA" id="ARBA00022553"/>
    </source>
</evidence>
<keyword evidence="9" id="KW-0472">Membrane</keyword>
<dbReference type="SUPFAM" id="SSF55874">
    <property type="entry name" value="ATPase domain of HSP90 chaperone/DNA topoisomerase II/histidine kinase"/>
    <property type="match status" value="1"/>
</dbReference>
<evidence type="ECO:0000256" key="9">
    <source>
        <dbReference type="SAM" id="Phobius"/>
    </source>
</evidence>
<evidence type="ECO:0000313" key="14">
    <source>
        <dbReference type="Proteomes" id="UP001165079"/>
    </source>
</evidence>
<reference evidence="13" key="1">
    <citation type="submission" date="2023-03" db="EMBL/GenBank/DDBJ databases">
        <title>Actinorhabdospora filicis NBRC 111898.</title>
        <authorList>
            <person name="Ichikawa N."/>
            <person name="Sato H."/>
            <person name="Tonouchi N."/>
        </authorList>
    </citation>
    <scope>NUCLEOTIDE SEQUENCE</scope>
    <source>
        <strain evidence="13">NBRC 111898</strain>
    </source>
</reference>
<dbReference type="InterPro" id="IPR050482">
    <property type="entry name" value="Sensor_HK_TwoCompSys"/>
</dbReference>
<evidence type="ECO:0000256" key="2">
    <source>
        <dbReference type="ARBA" id="ARBA00012438"/>
    </source>
</evidence>
<keyword evidence="9" id="KW-0812">Transmembrane</keyword>
<dbReference type="AlphaFoldDB" id="A0A9W6WBD1"/>
<evidence type="ECO:0000259" key="11">
    <source>
        <dbReference type="Pfam" id="PF07730"/>
    </source>
</evidence>
<dbReference type="InterPro" id="IPR003594">
    <property type="entry name" value="HATPase_dom"/>
</dbReference>
<dbReference type="Pfam" id="PF07730">
    <property type="entry name" value="HisKA_3"/>
    <property type="match status" value="1"/>
</dbReference>
<keyword evidence="8" id="KW-0902">Two-component regulatory system</keyword>
<dbReference type="PANTHER" id="PTHR24421">
    <property type="entry name" value="NITRATE/NITRITE SENSOR PROTEIN NARX-RELATED"/>
    <property type="match status" value="1"/>
</dbReference>
<dbReference type="GO" id="GO:0005524">
    <property type="term" value="F:ATP binding"/>
    <property type="evidence" value="ECO:0007669"/>
    <property type="project" value="UniProtKB-KW"/>
</dbReference>
<feature type="domain" description="DUF7134" evidence="12">
    <location>
        <begin position="13"/>
        <end position="155"/>
    </location>
</feature>
<comment type="catalytic activity">
    <reaction evidence="1">
        <text>ATP + protein L-histidine = ADP + protein N-phospho-L-histidine.</text>
        <dbReference type="EC" id="2.7.13.3"/>
    </reaction>
</comment>
<evidence type="ECO:0000259" key="10">
    <source>
        <dbReference type="Pfam" id="PF02518"/>
    </source>
</evidence>
<dbReference type="EC" id="2.7.13.3" evidence="2"/>
<keyword evidence="7" id="KW-0067">ATP-binding</keyword>
<feature type="transmembrane region" description="Helical" evidence="9">
    <location>
        <begin position="48"/>
        <end position="67"/>
    </location>
</feature>
<protein>
    <recommendedName>
        <fullName evidence="2">histidine kinase</fullName>
        <ecNumber evidence="2">2.7.13.3</ecNumber>
    </recommendedName>
</protein>
<feature type="domain" description="Histidine kinase/HSP90-like ATPase" evidence="10">
    <location>
        <begin position="306"/>
        <end position="392"/>
    </location>
</feature>
<dbReference type="InterPro" id="IPR011712">
    <property type="entry name" value="Sig_transdc_His_kin_sub3_dim/P"/>
</dbReference>
<evidence type="ECO:0000256" key="6">
    <source>
        <dbReference type="ARBA" id="ARBA00022777"/>
    </source>
</evidence>
<keyword evidence="6 13" id="KW-0418">Kinase</keyword>
<dbReference type="RefSeq" id="WP_285664599.1">
    <property type="nucleotide sequence ID" value="NZ_BSTX01000003.1"/>
</dbReference>
<evidence type="ECO:0000256" key="5">
    <source>
        <dbReference type="ARBA" id="ARBA00022741"/>
    </source>
</evidence>
<gene>
    <name evidence="13" type="ORF">Afil01_42530</name>
</gene>
<evidence type="ECO:0000259" key="12">
    <source>
        <dbReference type="Pfam" id="PF23539"/>
    </source>
</evidence>
<feature type="domain" description="Signal transduction histidine kinase subgroup 3 dimerisation and phosphoacceptor" evidence="11">
    <location>
        <begin position="192"/>
        <end position="257"/>
    </location>
</feature>
<comment type="caution">
    <text evidence="13">The sequence shown here is derived from an EMBL/GenBank/DDBJ whole genome shotgun (WGS) entry which is preliminary data.</text>
</comment>
<dbReference type="GO" id="GO:0016020">
    <property type="term" value="C:membrane"/>
    <property type="evidence" value="ECO:0007669"/>
    <property type="project" value="InterPro"/>
</dbReference>
<dbReference type="Proteomes" id="UP001165079">
    <property type="component" value="Unassembled WGS sequence"/>
</dbReference>
<organism evidence="13 14">
    <name type="scientific">Actinorhabdospora filicis</name>
    <dbReference type="NCBI Taxonomy" id="1785913"/>
    <lineage>
        <taxon>Bacteria</taxon>
        <taxon>Bacillati</taxon>
        <taxon>Actinomycetota</taxon>
        <taxon>Actinomycetes</taxon>
        <taxon>Micromonosporales</taxon>
        <taxon>Micromonosporaceae</taxon>
        <taxon>Actinorhabdospora</taxon>
    </lineage>
</organism>
<dbReference type="GO" id="GO:0046983">
    <property type="term" value="F:protein dimerization activity"/>
    <property type="evidence" value="ECO:0007669"/>
    <property type="project" value="InterPro"/>
</dbReference>
<keyword evidence="9" id="KW-1133">Transmembrane helix</keyword>
<sequence length="395" mass="41286">MATTKTPGTAAKAAPPLLDACIGLGLAVLVVAASGADIGPPRGIEPRPIDAGALALAVLVAAAVALRRRYPVPVLVVLNAVALTWSAAHYPGLLILLAPPVAGYTLAALRGWRWGLAGVLVGALSALASLHLAFGGAEPVGIIGSTVWMTATVGAAGTAVGYYRGMLAASRAQLAREAQTREEQSRRRVAEERLRIARELHDILGHTMATISVQAGVGIHLLATRPAQAAEALSAIKQISDEGLTDVKVLLGVLRSDDGEPDRPRAPRGGLDQLEALLDPVRAAGVRPELTVHGDARPLSAAVDLAAYRIIQEALTNVIRHGRARTVRLDLRYEPTRLVIEIRDDGTATGAIGRDGHGITGMRERALALSGRFTADRHPGGGFEVRCELPTAEES</sequence>
<dbReference type="Gene3D" id="3.30.565.10">
    <property type="entry name" value="Histidine kinase-like ATPase, C-terminal domain"/>
    <property type="match status" value="1"/>
</dbReference>
<feature type="transmembrane region" description="Helical" evidence="9">
    <location>
        <begin position="140"/>
        <end position="163"/>
    </location>
</feature>
<dbReference type="CDD" id="cd16917">
    <property type="entry name" value="HATPase_UhpB-NarQ-NarX-like"/>
    <property type="match status" value="1"/>
</dbReference>